<dbReference type="RefSeq" id="WP_064104193.1">
    <property type="nucleotide sequence ID" value="NZ_LXSF01000002.1"/>
</dbReference>
<proteinExistence type="predicted"/>
<sequence>MSKPTKQVVLVTTVKTTGKIVANRFVSFAGKQATATDKVLGATPYDADINEILAVDTIGTVVVESGGTVAVGDEVSSDAQGCAVKTAGSAKAVGIARSAAAGAGELIQVLLRG</sequence>
<dbReference type="Proteomes" id="UP000078003">
    <property type="component" value="Unassembled WGS sequence"/>
</dbReference>
<dbReference type="EMBL" id="LXSF01000002">
    <property type="protein sequence ID" value="OAM17420.1"/>
    <property type="molecule type" value="Genomic_DNA"/>
</dbReference>
<dbReference type="AlphaFoldDB" id="A0A1A9RFN8"/>
<evidence type="ECO:0000313" key="2">
    <source>
        <dbReference type="Proteomes" id="UP000078003"/>
    </source>
</evidence>
<accession>A0A1A9RFN8</accession>
<dbReference type="Pfam" id="PF09956">
    <property type="entry name" value="Phage_cement_2"/>
    <property type="match status" value="1"/>
</dbReference>
<organism evidence="1 2">
    <name type="scientific">Eikenella corrodens</name>
    <dbReference type="NCBI Taxonomy" id="539"/>
    <lineage>
        <taxon>Bacteria</taxon>
        <taxon>Pseudomonadati</taxon>
        <taxon>Pseudomonadota</taxon>
        <taxon>Betaproteobacteria</taxon>
        <taxon>Neisseriales</taxon>
        <taxon>Neisseriaceae</taxon>
        <taxon>Eikenella</taxon>
    </lineage>
</organism>
<comment type="caution">
    <text evidence="1">The sequence shown here is derived from an EMBL/GenBank/DDBJ whole genome shotgun (WGS) entry which is preliminary data.</text>
</comment>
<dbReference type="InterPro" id="IPR011231">
    <property type="entry name" value="Phage_VT1-Sakai_H0018"/>
</dbReference>
<reference evidence="2" key="1">
    <citation type="submission" date="2016-05" db="EMBL/GenBank/DDBJ databases">
        <title>Draft genome of Corynebacterium afermentans subsp. afermentans LCDC 88199T.</title>
        <authorList>
            <person name="Bernier A.-M."/>
            <person name="Bernard K."/>
        </authorList>
    </citation>
    <scope>NUCLEOTIDE SEQUENCE [LARGE SCALE GENOMIC DNA]</scope>
    <source>
        <strain evidence="2">NML01-0328</strain>
    </source>
</reference>
<name>A0A1A9RFN8_EIKCO</name>
<protein>
    <submittedName>
        <fullName evidence="1">DUF2190 domain-containing protein</fullName>
    </submittedName>
</protein>
<gene>
    <name evidence="1" type="ORF">A7P85_03500</name>
</gene>
<evidence type="ECO:0000313" key="1">
    <source>
        <dbReference type="EMBL" id="OAM17420.1"/>
    </source>
</evidence>